<keyword evidence="1" id="KW-0614">Plasmid</keyword>
<geneLocation type="plasmid" evidence="1 2">
    <name>pBS5-3-1</name>
</geneLocation>
<evidence type="ECO:0000313" key="1">
    <source>
        <dbReference type="EMBL" id="XFO63118.1"/>
    </source>
</evidence>
<gene>
    <name evidence="1" type="ORF">AABB29_20855</name>
</gene>
<dbReference type="RefSeq" id="WP_373636932.1">
    <property type="nucleotide sequence ID" value="NZ_CP150952.2"/>
</dbReference>
<dbReference type="EMBL" id="CP150952">
    <property type="protein sequence ID" value="XFO63118.1"/>
    <property type="molecule type" value="Genomic_DNA"/>
</dbReference>
<accession>A0ABZ3IE17</accession>
<evidence type="ECO:0008006" key="3">
    <source>
        <dbReference type="Google" id="ProtNLM"/>
    </source>
</evidence>
<dbReference type="PROSITE" id="PS51257">
    <property type="entry name" value="PROKAR_LIPOPROTEIN"/>
    <property type="match status" value="1"/>
</dbReference>
<evidence type="ECO:0000313" key="2">
    <source>
        <dbReference type="Proteomes" id="UP001440612"/>
    </source>
</evidence>
<organism evidence="1 2">
    <name type="scientific">Yoonia phaeophyticola</name>
    <dbReference type="NCBI Taxonomy" id="3137369"/>
    <lineage>
        <taxon>Bacteria</taxon>
        <taxon>Pseudomonadati</taxon>
        <taxon>Pseudomonadota</taxon>
        <taxon>Alphaproteobacteria</taxon>
        <taxon>Rhodobacterales</taxon>
        <taxon>Paracoccaceae</taxon>
        <taxon>Yoonia</taxon>
    </lineage>
</organism>
<keyword evidence="2" id="KW-1185">Reference proteome</keyword>
<protein>
    <recommendedName>
        <fullName evidence="3">Lipoprotein</fullName>
    </recommendedName>
</protein>
<sequence>MTRTVLLLLGLTLTACGEYQGLTASCFNTDSGATVTRSANTLSFLPQSTGRLSTATAPVDDCSFTPLGGPGGQ</sequence>
<dbReference type="Proteomes" id="UP001440612">
    <property type="component" value="Plasmid pBS5-3-1"/>
</dbReference>
<name>A0ABZ3IE17_9RHOB</name>
<proteinExistence type="predicted"/>
<reference evidence="2" key="1">
    <citation type="submission" date="2024-04" db="EMBL/GenBank/DDBJ databases">
        <title>Phylogenomic analyses of a clade within the roseobacter group suggest taxonomic reassignments of species of the genera Aestuariivita, Citreicella, Loktanella, Nautella, Pelagibaca, Ruegeria, Thalassobius, Thiobacimonas and Tropicibacter, and the proposal o.</title>
        <authorList>
            <person name="Jeon C.O."/>
        </authorList>
    </citation>
    <scope>NUCLEOTIDE SEQUENCE [LARGE SCALE GENOMIC DNA]</scope>
    <source>
        <strain evidence="2">BS5-3</strain>
        <plasmid evidence="2">pBS5-3-1</plasmid>
    </source>
</reference>